<keyword evidence="1" id="KW-0812">Transmembrane</keyword>
<dbReference type="Pfam" id="PF00106">
    <property type="entry name" value="adh_short"/>
    <property type="match status" value="1"/>
</dbReference>
<dbReference type="AlphaFoldDB" id="A0A0L1IN51"/>
<feature type="transmembrane region" description="Helical" evidence="1">
    <location>
        <begin position="15"/>
        <end position="35"/>
    </location>
</feature>
<organism evidence="2 3">
    <name type="scientific">Aspergillus nomiae NRRL (strain ATCC 15546 / NRRL 13137 / CBS 260.88 / M93)</name>
    <dbReference type="NCBI Taxonomy" id="1509407"/>
    <lineage>
        <taxon>Eukaryota</taxon>
        <taxon>Fungi</taxon>
        <taxon>Dikarya</taxon>
        <taxon>Ascomycota</taxon>
        <taxon>Pezizomycotina</taxon>
        <taxon>Eurotiomycetes</taxon>
        <taxon>Eurotiomycetidae</taxon>
        <taxon>Eurotiales</taxon>
        <taxon>Aspergillaceae</taxon>
        <taxon>Aspergillus</taxon>
        <taxon>Aspergillus subgen. Circumdati</taxon>
    </lineage>
</organism>
<dbReference type="GeneID" id="26812676"/>
<evidence type="ECO:0000313" key="3">
    <source>
        <dbReference type="Proteomes" id="UP000037505"/>
    </source>
</evidence>
<protein>
    <submittedName>
        <fullName evidence="2">Uncharacterized protein</fullName>
    </submittedName>
</protein>
<accession>A0A0L1IN51</accession>
<dbReference type="SUPFAM" id="SSF51735">
    <property type="entry name" value="NAD(P)-binding Rossmann-fold domains"/>
    <property type="match status" value="1"/>
</dbReference>
<comment type="caution">
    <text evidence="2">The sequence shown here is derived from an EMBL/GenBank/DDBJ whole genome shotgun (WGS) entry which is preliminary data.</text>
</comment>
<evidence type="ECO:0000313" key="2">
    <source>
        <dbReference type="EMBL" id="KNG81026.1"/>
    </source>
</evidence>
<dbReference type="OrthoDB" id="1274115at2759"/>
<name>A0A0L1IN51_ASPN3</name>
<keyword evidence="3" id="KW-1185">Reference proteome</keyword>
<reference evidence="2 3" key="1">
    <citation type="submission" date="2014-06" db="EMBL/GenBank/DDBJ databases">
        <title>The Genome of the Aflatoxigenic Filamentous Fungus Aspergillus nomius.</title>
        <authorList>
            <person name="Moore M.G."/>
            <person name="Shannon B.M."/>
            <person name="Brian M.M."/>
        </authorList>
    </citation>
    <scope>NUCLEOTIDE SEQUENCE [LARGE SCALE GENOMIC DNA]</scope>
    <source>
        <strain evidence="2 3">NRRL 13137</strain>
    </source>
</reference>
<keyword evidence="1" id="KW-0472">Membrane</keyword>
<gene>
    <name evidence="2" type="ORF">ANOM_010872</name>
</gene>
<dbReference type="Gene3D" id="3.40.50.720">
    <property type="entry name" value="NAD(P)-binding Rossmann-like Domain"/>
    <property type="match status" value="1"/>
</dbReference>
<dbReference type="STRING" id="1509407.A0A0L1IN51"/>
<dbReference type="RefSeq" id="XP_015401949.1">
    <property type="nucleotide sequence ID" value="XM_015556128.1"/>
</dbReference>
<dbReference type="EMBL" id="JNOM01000506">
    <property type="protein sequence ID" value="KNG81026.1"/>
    <property type="molecule type" value="Genomic_DNA"/>
</dbReference>
<sequence length="117" mass="12633">MVRSDSETNPKTGTFEFLILVILSANLSGFAPCLASGSFRPLTITTASNGDKVAVTSRDSSKSDDLKEHGIMPTKLEVRYEVEIQAVVGNVESIIGLIDILVNNVGYIIQGVMKECR</sequence>
<dbReference type="InterPro" id="IPR036291">
    <property type="entry name" value="NAD(P)-bd_dom_sf"/>
</dbReference>
<dbReference type="Proteomes" id="UP000037505">
    <property type="component" value="Unassembled WGS sequence"/>
</dbReference>
<dbReference type="InterPro" id="IPR002347">
    <property type="entry name" value="SDR_fam"/>
</dbReference>
<keyword evidence="1" id="KW-1133">Transmembrane helix</keyword>
<proteinExistence type="predicted"/>
<evidence type="ECO:0000256" key="1">
    <source>
        <dbReference type="SAM" id="Phobius"/>
    </source>
</evidence>